<dbReference type="RefSeq" id="WP_126724520.1">
    <property type="nucleotide sequence ID" value="NZ_RYZH01000009.1"/>
</dbReference>
<feature type="chain" id="PRO_5019529687" description="Fibronectin type III domain-containing protein" evidence="2">
    <location>
        <begin position="36"/>
        <end position="563"/>
    </location>
</feature>
<evidence type="ECO:0000256" key="1">
    <source>
        <dbReference type="SAM" id="MobiDB-lite"/>
    </source>
</evidence>
<feature type="signal peptide" evidence="2">
    <location>
        <begin position="1"/>
        <end position="35"/>
    </location>
</feature>
<evidence type="ECO:0000313" key="4">
    <source>
        <dbReference type="Proteomes" id="UP000280296"/>
    </source>
</evidence>
<sequence>MTDAAGNRARRKGVGPAIARLAVLLALAIAPPARAAPRPMPTPAPQGNPPPLTYSDSPSFRIPFNLSDPDRMLQLIAEVHLYVSADRGLSWQYAGNTPPSQMAFPYRADHDGEYWFAVRTRDHQDRLYPPDMDQVRPRLRVIVDTTPPSVVLRAMPRRGGVVGVHWSVQDENLDLSTFALEYQVQGAQANSWRRVPARPRLVGEERWEVGTGFPVMVRVTVADRAGNRGVAEVALPDGSAETPGATVGPAAGSAPPPIMQANRPSGRGTIGAGAAPEPDPFAGIDRGASAPGPELEPEPVPVPHGEATPSTMGAAPPPGPTAPPSPAPSPSPAAPPSDPAPASSSGGVLIVGSPRFPLSYDVQDGSAESLAVVEMWVTRDDGRSWESLGTDPDRQSPFFVDLGGDGRYGLRIVVRSQNGLGDPRPTPGTPPQLEVVVDTTAPRVTVDSVALGTGAEAGSLVLSWRTEEPHPAEAPVILSIRPDSPDAIWQQVTPPQPDTGRLAWPLSPNVPSRFFVRLDVFDALGNQSTVETTEPIVLDIPRPRGRILGLDPNARVPAAVPRR</sequence>
<feature type="compositionally biased region" description="Pro residues" evidence="1">
    <location>
        <begin position="315"/>
        <end position="339"/>
    </location>
</feature>
<dbReference type="SUPFAM" id="SSF50939">
    <property type="entry name" value="Sialidases"/>
    <property type="match status" value="1"/>
</dbReference>
<dbReference type="Proteomes" id="UP000280296">
    <property type="component" value="Unassembled WGS sequence"/>
</dbReference>
<evidence type="ECO:0008006" key="5">
    <source>
        <dbReference type="Google" id="ProtNLM"/>
    </source>
</evidence>
<keyword evidence="4" id="KW-1185">Reference proteome</keyword>
<dbReference type="PANTHER" id="PTHR48148">
    <property type="entry name" value="KERATINOCYTE PROLINE-RICH PROTEIN"/>
    <property type="match status" value="1"/>
</dbReference>
<organism evidence="3 4">
    <name type="scientific">Tautonia sociabilis</name>
    <dbReference type="NCBI Taxonomy" id="2080755"/>
    <lineage>
        <taxon>Bacteria</taxon>
        <taxon>Pseudomonadati</taxon>
        <taxon>Planctomycetota</taxon>
        <taxon>Planctomycetia</taxon>
        <taxon>Isosphaerales</taxon>
        <taxon>Isosphaeraceae</taxon>
        <taxon>Tautonia</taxon>
    </lineage>
</organism>
<keyword evidence="2" id="KW-0732">Signal</keyword>
<gene>
    <name evidence="3" type="ORF">TsocGM_06635</name>
</gene>
<dbReference type="PANTHER" id="PTHR48148:SF3">
    <property type="entry name" value="KERATINOCYTE PROLINE-RICH PROTEIN"/>
    <property type="match status" value="1"/>
</dbReference>
<accession>A0A432MMC5</accession>
<feature type="region of interest" description="Disordered" evidence="1">
    <location>
        <begin position="233"/>
        <end position="348"/>
    </location>
</feature>
<dbReference type="AlphaFoldDB" id="A0A432MMC5"/>
<dbReference type="OrthoDB" id="257265at2"/>
<proteinExistence type="predicted"/>
<protein>
    <recommendedName>
        <fullName evidence="5">Fibronectin type III domain-containing protein</fullName>
    </recommendedName>
</protein>
<feature type="compositionally biased region" description="Low complexity" evidence="1">
    <location>
        <begin position="303"/>
        <end position="314"/>
    </location>
</feature>
<reference evidence="3 4" key="2">
    <citation type="submission" date="2019-01" db="EMBL/GenBank/DDBJ databases">
        <title>Tautonia sociabilis, a novel thermotolerant planctomycete of Isosphaeraceae family, isolated from a 4000 m deep subterranean habitat.</title>
        <authorList>
            <person name="Kovaleva O.L."/>
            <person name="Elcheninov A.G."/>
            <person name="Van Heerden E."/>
            <person name="Toshchakov S.V."/>
            <person name="Novikov A."/>
            <person name="Bonch-Osmolovskaya E.A."/>
            <person name="Kublanov I.V."/>
        </authorList>
    </citation>
    <scope>NUCLEOTIDE SEQUENCE [LARGE SCALE GENOMIC DNA]</scope>
    <source>
        <strain evidence="3 4">GM2012</strain>
    </source>
</reference>
<dbReference type="InterPro" id="IPR036278">
    <property type="entry name" value="Sialidase_sf"/>
</dbReference>
<reference evidence="3 4" key="1">
    <citation type="submission" date="2018-12" db="EMBL/GenBank/DDBJ databases">
        <authorList>
            <person name="Toschakov S.V."/>
        </authorList>
    </citation>
    <scope>NUCLEOTIDE SEQUENCE [LARGE SCALE GENOMIC DNA]</scope>
    <source>
        <strain evidence="3 4">GM2012</strain>
    </source>
</reference>
<comment type="caution">
    <text evidence="3">The sequence shown here is derived from an EMBL/GenBank/DDBJ whole genome shotgun (WGS) entry which is preliminary data.</text>
</comment>
<name>A0A432MMC5_9BACT</name>
<evidence type="ECO:0000313" key="3">
    <source>
        <dbReference type="EMBL" id="RUL88593.1"/>
    </source>
</evidence>
<evidence type="ECO:0000256" key="2">
    <source>
        <dbReference type="SAM" id="SignalP"/>
    </source>
</evidence>
<dbReference type="EMBL" id="RYZH01000009">
    <property type="protein sequence ID" value="RUL88593.1"/>
    <property type="molecule type" value="Genomic_DNA"/>
</dbReference>